<dbReference type="PANTHER" id="PTHR39184:SF1">
    <property type="entry name" value="PBSX PHAGE TERMINASE LARGE SUBUNIT"/>
    <property type="match status" value="1"/>
</dbReference>
<dbReference type="InterPro" id="IPR052380">
    <property type="entry name" value="Viral_DNA_packaging_terminase"/>
</dbReference>
<dbReference type="InterPro" id="IPR027417">
    <property type="entry name" value="P-loop_NTPase"/>
</dbReference>
<evidence type="ECO:0000313" key="5">
    <source>
        <dbReference type="Proteomes" id="UP000461730"/>
    </source>
</evidence>
<dbReference type="NCBIfam" id="TIGR01547">
    <property type="entry name" value="phage_term_2"/>
    <property type="match status" value="1"/>
</dbReference>
<feature type="compositionally biased region" description="Basic and acidic residues" evidence="1">
    <location>
        <begin position="410"/>
        <end position="421"/>
    </location>
</feature>
<dbReference type="EMBL" id="WRXN01000013">
    <property type="protein sequence ID" value="MVT11366.1"/>
    <property type="molecule type" value="Genomic_DNA"/>
</dbReference>
<dbReference type="AlphaFoldDB" id="A0A7K1UAN9"/>
<dbReference type="Pfam" id="PF04466">
    <property type="entry name" value="Terminase_3"/>
    <property type="match status" value="1"/>
</dbReference>
<evidence type="ECO:0000313" key="4">
    <source>
        <dbReference type="EMBL" id="MVT11366.1"/>
    </source>
</evidence>
<gene>
    <name evidence="4" type="ORF">GO493_24080</name>
</gene>
<dbReference type="Gene3D" id="3.40.50.300">
    <property type="entry name" value="P-loop containing nucleotide triphosphate hydrolases"/>
    <property type="match status" value="1"/>
</dbReference>
<accession>A0A7K1UAN9</accession>
<feature type="region of interest" description="Disordered" evidence="1">
    <location>
        <begin position="401"/>
        <end position="461"/>
    </location>
</feature>
<organism evidence="4 5">
    <name type="scientific">Chitinophaga tropicalis</name>
    <dbReference type="NCBI Taxonomy" id="2683588"/>
    <lineage>
        <taxon>Bacteria</taxon>
        <taxon>Pseudomonadati</taxon>
        <taxon>Bacteroidota</taxon>
        <taxon>Chitinophagia</taxon>
        <taxon>Chitinophagales</taxon>
        <taxon>Chitinophagaceae</taxon>
        <taxon>Chitinophaga</taxon>
    </lineage>
</organism>
<sequence length="461" mass="52961">MIMQVVEHKHHFSHLYKPVFTTKARYIHIWGGRAAGRSHFGTSYFLFQITQPGYFRGVFLRHVFSDIRDSLFADFKDRLEESDFNGADFEINESKMTILYKPTGNTIISKGFRKSSGNRSAKLKSLAGITHVLIEEADENTEGDVNKLDDSIRTDKIENIQVIFLYNPPSKNHWLIKRFYNLVDTGILDETGKPIPYYRAIPKTNPDVLVIHSTYRDNIRNLNEKTIKKYQSYGDPESIFYNEEMYYVDVCGLVPEGARGRIYRGWKPVSLEFFRNLPYPSYYGIDFGYSDDPVAVIEIKSHNKRNFWHEVVYEPGLTNPALADLMRVRGVPLGADIYADSAEPKSIQELKDLGFYRIKEADKGPDSVLFGIKQVSAMENYITEGSANLWSENEEYKWKLDQNGEPTNEPVDKNNHAKDAGRYAITTKKQLKRKKKIKVAKTSDSVEAPKASADKSKLDWL</sequence>
<name>A0A7K1UAN9_9BACT</name>
<evidence type="ECO:0000256" key="1">
    <source>
        <dbReference type="SAM" id="MobiDB-lite"/>
    </source>
</evidence>
<proteinExistence type="predicted"/>
<dbReference type="Proteomes" id="UP000461730">
    <property type="component" value="Unassembled WGS sequence"/>
</dbReference>
<feature type="domain" description="Phage terminase large subunit N-terminal" evidence="2">
    <location>
        <begin position="26"/>
        <end position="235"/>
    </location>
</feature>
<dbReference type="InterPro" id="IPR035412">
    <property type="entry name" value="Terminase_L_N"/>
</dbReference>
<dbReference type="InterPro" id="IPR035413">
    <property type="entry name" value="Terminase_L_C"/>
</dbReference>
<dbReference type="Pfam" id="PF17288">
    <property type="entry name" value="Terminase_3C"/>
    <property type="match status" value="1"/>
</dbReference>
<evidence type="ECO:0000259" key="2">
    <source>
        <dbReference type="Pfam" id="PF04466"/>
    </source>
</evidence>
<feature type="compositionally biased region" description="Basic residues" evidence="1">
    <location>
        <begin position="429"/>
        <end position="439"/>
    </location>
</feature>
<comment type="caution">
    <text evidence="4">The sequence shown here is derived from an EMBL/GenBank/DDBJ whole genome shotgun (WGS) entry which is preliminary data.</text>
</comment>
<keyword evidence="5" id="KW-1185">Reference proteome</keyword>
<feature type="domain" description="Phage terminase large subunit C-terminal" evidence="3">
    <location>
        <begin position="286"/>
        <end position="425"/>
    </location>
</feature>
<dbReference type="InterPro" id="IPR006437">
    <property type="entry name" value="Phage_terminase_lsu"/>
</dbReference>
<dbReference type="PANTHER" id="PTHR39184">
    <property type="match status" value="1"/>
</dbReference>
<reference evidence="4 5" key="1">
    <citation type="submission" date="2019-12" db="EMBL/GenBank/DDBJ databases">
        <title>Chitinophaga sp. strain ysch24 (GDMCC 1.1355), whole genome shotgun sequence.</title>
        <authorList>
            <person name="Zhang X."/>
        </authorList>
    </citation>
    <scope>NUCLEOTIDE SEQUENCE [LARGE SCALE GENOMIC DNA]</scope>
    <source>
        <strain evidence="5">ysch24</strain>
    </source>
</reference>
<evidence type="ECO:0000259" key="3">
    <source>
        <dbReference type="Pfam" id="PF17288"/>
    </source>
</evidence>
<protein>
    <submittedName>
        <fullName evidence="4">PBSX family phage terminase large subunit</fullName>
    </submittedName>
</protein>
<dbReference type="Gene3D" id="3.30.420.280">
    <property type="match status" value="1"/>
</dbReference>
<feature type="compositionally biased region" description="Basic and acidic residues" evidence="1">
    <location>
        <begin position="452"/>
        <end position="461"/>
    </location>
</feature>